<feature type="domain" description="ABC3 transporter permease C-terminal" evidence="8">
    <location>
        <begin position="374"/>
        <end position="488"/>
    </location>
</feature>
<evidence type="ECO:0000259" key="8">
    <source>
        <dbReference type="Pfam" id="PF02687"/>
    </source>
</evidence>
<feature type="transmembrane region" description="Helical" evidence="7">
    <location>
        <begin position="810"/>
        <end position="830"/>
    </location>
</feature>
<organism evidence="10 11">
    <name type="scientific">Dyadobacter pollutisoli</name>
    <dbReference type="NCBI Taxonomy" id="2910158"/>
    <lineage>
        <taxon>Bacteria</taxon>
        <taxon>Pseudomonadati</taxon>
        <taxon>Bacteroidota</taxon>
        <taxon>Cytophagia</taxon>
        <taxon>Cytophagales</taxon>
        <taxon>Spirosomataceae</taxon>
        <taxon>Dyadobacter</taxon>
    </lineage>
</organism>
<evidence type="ECO:0000259" key="9">
    <source>
        <dbReference type="Pfam" id="PF12704"/>
    </source>
</evidence>
<feature type="transmembrane region" description="Helical" evidence="7">
    <location>
        <begin position="107"/>
        <end position="129"/>
    </location>
</feature>
<dbReference type="KEGG" id="dpf:ON006_23040"/>
<dbReference type="InterPro" id="IPR050250">
    <property type="entry name" value="Macrolide_Exporter_MacB"/>
</dbReference>
<evidence type="ECO:0000256" key="3">
    <source>
        <dbReference type="ARBA" id="ARBA00022692"/>
    </source>
</evidence>
<dbReference type="PANTHER" id="PTHR30572">
    <property type="entry name" value="MEMBRANE COMPONENT OF TRANSPORTER-RELATED"/>
    <property type="match status" value="1"/>
</dbReference>
<dbReference type="PANTHER" id="PTHR30572:SF4">
    <property type="entry name" value="ABC TRANSPORTER PERMEASE YTRF"/>
    <property type="match status" value="1"/>
</dbReference>
<keyword evidence="2" id="KW-1003">Cell membrane</keyword>
<dbReference type="InterPro" id="IPR003838">
    <property type="entry name" value="ABC3_permease_C"/>
</dbReference>
<accession>A0A9E8N683</accession>
<keyword evidence="4 7" id="KW-1133">Transmembrane helix</keyword>
<evidence type="ECO:0000256" key="4">
    <source>
        <dbReference type="ARBA" id="ARBA00022989"/>
    </source>
</evidence>
<feature type="transmembrane region" description="Helical" evidence="7">
    <location>
        <begin position="842"/>
        <end position="867"/>
    </location>
</feature>
<feature type="domain" description="MacB-like periplasmic core" evidence="9">
    <location>
        <begin position="108"/>
        <end position="324"/>
    </location>
</feature>
<keyword evidence="5 7" id="KW-0472">Membrane</keyword>
<dbReference type="GO" id="GO:0022857">
    <property type="term" value="F:transmembrane transporter activity"/>
    <property type="evidence" value="ECO:0007669"/>
    <property type="project" value="TreeGrafter"/>
</dbReference>
<dbReference type="RefSeq" id="WP_244822382.1">
    <property type="nucleotide sequence ID" value="NZ_CP112998.1"/>
</dbReference>
<feature type="transmembrane region" description="Helical" evidence="7">
    <location>
        <begin position="415"/>
        <end position="440"/>
    </location>
</feature>
<evidence type="ECO:0000256" key="2">
    <source>
        <dbReference type="ARBA" id="ARBA00022475"/>
    </source>
</evidence>
<dbReference type="EMBL" id="CP112998">
    <property type="protein sequence ID" value="WAC10609.1"/>
    <property type="molecule type" value="Genomic_DNA"/>
</dbReference>
<evidence type="ECO:0000256" key="1">
    <source>
        <dbReference type="ARBA" id="ARBA00004651"/>
    </source>
</evidence>
<name>A0A9E8N683_9BACT</name>
<evidence type="ECO:0000313" key="11">
    <source>
        <dbReference type="Proteomes" id="UP001164653"/>
    </source>
</evidence>
<dbReference type="Pfam" id="PF12704">
    <property type="entry name" value="MacB_PCD"/>
    <property type="match status" value="1"/>
</dbReference>
<protein>
    <submittedName>
        <fullName evidence="10">Permease prefix domain 2-containing transporter</fullName>
    </submittedName>
</protein>
<feature type="transmembrane region" description="Helical" evidence="7">
    <location>
        <begin position="460"/>
        <end position="485"/>
    </location>
</feature>
<dbReference type="GO" id="GO:0005886">
    <property type="term" value="C:plasma membrane"/>
    <property type="evidence" value="ECO:0007669"/>
    <property type="project" value="UniProtKB-SubCell"/>
</dbReference>
<proteinExistence type="inferred from homology"/>
<dbReference type="InterPro" id="IPR025857">
    <property type="entry name" value="MacB_PCD"/>
</dbReference>
<evidence type="ECO:0000256" key="7">
    <source>
        <dbReference type="SAM" id="Phobius"/>
    </source>
</evidence>
<evidence type="ECO:0000256" key="5">
    <source>
        <dbReference type="ARBA" id="ARBA00023136"/>
    </source>
</evidence>
<feature type="transmembrane region" description="Helical" evidence="7">
    <location>
        <begin position="371"/>
        <end position="390"/>
    </location>
</feature>
<gene>
    <name evidence="10" type="ORF">ON006_23040</name>
</gene>
<reference evidence="10" key="1">
    <citation type="submission" date="2022-11" db="EMBL/GenBank/DDBJ databases">
        <title>Dyadobacter pollutisoli sp. nov., isolated from plastic dumped soil.</title>
        <authorList>
            <person name="Kim J.M."/>
            <person name="Kim K.R."/>
            <person name="Lee J.K."/>
            <person name="Hao L."/>
            <person name="Jeon C.O."/>
        </authorList>
    </citation>
    <scope>NUCLEOTIDE SEQUENCE</scope>
    <source>
        <strain evidence="10">U1</strain>
    </source>
</reference>
<dbReference type="NCBIfam" id="NF038404">
    <property type="entry name" value="perm_prefix_2"/>
    <property type="match status" value="1"/>
</dbReference>
<feature type="domain" description="ABC3 transporter permease C-terminal" evidence="8">
    <location>
        <begin position="761"/>
        <end position="874"/>
    </location>
</feature>
<feature type="transmembrane region" description="Helical" evidence="7">
    <location>
        <begin position="513"/>
        <end position="533"/>
    </location>
</feature>
<keyword evidence="11" id="KW-1185">Reference proteome</keyword>
<sequence length="881" mass="98900">MADSRKPTAESQRPPRWATKLLAWLADPNTLEEVQGDLLEMHNYWLKTDGERKARWRYILSVFKLLRPFAREKNSNDYSKTYFFSHAMIRNYFKIAFRNLLKNKGYAAINIGGLAVGMAVAMLIGLWVFDEISFNRVHENYDRIAQVMQHQTFNGEIQTGGNAPMQLEPELRNKYGNNFKHIVLAGGRGDHLLTFGSKKINQNGYYMGPEAAEMLSLKMLKGTRSGLSDPNSIMLSESASEAIFGNAEPMDKVVKIDNDQVVKVTGVYADLPRNATFANLAFIAPWKLVEQNLPPWLGWGNNWFEIYVQIAEKAKMEQVSANISKSKLNNIDAEETKYNPVVFLQPMAKWNLYSEFKNGKIVGGRIANVRLFGVIGMFVLLLACINFMNLNTARSEKRAKEIGVRKAVGSAKSQLALQFLGESLLVVFIAFFFAIILTRLCLPQFNQVVDKRINIPWNVPYFWASCLGFVLFTGLLAGSYPALYLSSFKPIAALKGITAKLNTGRLSGSPRKVLVVLQFTVSVTLIIGTIIVFRQIQFAKNRPIGYSRQQLVSSPIKSDEIIKHFAAFRNDLLNTGAVEEMAATDSPVTNTYVTNGGLTWPGKDPAMADEFVTLRVTHEFGKTIDWKIKEGRDFSKEFPTDSMGFILNEAAVKYMGLKNPVCQIIQWGKNGGYKVIGVVKDLVTQSPYEPAKQTIFFINYKRISLVNMKIKPSASASQALTQIQAVFKKYDPENLFQYSFADQEYAKKFSDEERIAKLTTFFAVLAILISCLGLFGLASFVAEQRTKEIGIRKVLGASVAGLWRLLSKDFVILVIVSCIISAPIAWYLMTGWLQKYTYRTEISWWIFAASAGGALIVTLLTISFQAIRAALMNPVKSLRSE</sequence>
<dbReference type="Pfam" id="PF02687">
    <property type="entry name" value="FtsX"/>
    <property type="match status" value="2"/>
</dbReference>
<dbReference type="AlphaFoldDB" id="A0A9E8N683"/>
<keyword evidence="3 7" id="KW-0812">Transmembrane</keyword>
<evidence type="ECO:0000313" key="10">
    <source>
        <dbReference type="EMBL" id="WAC10609.1"/>
    </source>
</evidence>
<dbReference type="Proteomes" id="UP001164653">
    <property type="component" value="Chromosome"/>
</dbReference>
<feature type="transmembrane region" description="Helical" evidence="7">
    <location>
        <begin position="761"/>
        <end position="782"/>
    </location>
</feature>
<comment type="subcellular location">
    <subcellularLocation>
        <location evidence="1">Cell membrane</location>
        <topology evidence="1">Multi-pass membrane protein</topology>
    </subcellularLocation>
</comment>
<comment type="similarity">
    <text evidence="6">Belongs to the ABC-4 integral membrane protein family.</text>
</comment>
<dbReference type="InterPro" id="IPR047699">
    <property type="entry name" value="Permease_put_prefix"/>
</dbReference>
<evidence type="ECO:0000256" key="6">
    <source>
        <dbReference type="ARBA" id="ARBA00038076"/>
    </source>
</evidence>